<dbReference type="Pfam" id="PF24372">
    <property type="entry name" value="DUF7528"/>
    <property type="match status" value="1"/>
</dbReference>
<dbReference type="InterPro" id="IPR055950">
    <property type="entry name" value="DUF7528"/>
</dbReference>
<gene>
    <name evidence="1" type="ORF">ACFOZ7_18360</name>
</gene>
<sequence>MSRRDARALQEAIDDALTERREFVYTACTYREDGSYVVSRRGSTSAGNAKVFESFEAVRRLFDRLPERFGAQAVGRTGITGSRRHLLVRHFAEHPAFSCRLTCRSPLTVEKRPESTADASSAGDIV</sequence>
<comment type="caution">
    <text evidence="1">The sequence shown here is derived from an EMBL/GenBank/DDBJ whole genome shotgun (WGS) entry which is preliminary data.</text>
</comment>
<dbReference type="RefSeq" id="WP_345781514.1">
    <property type="nucleotide sequence ID" value="NZ_CP095397.1"/>
</dbReference>
<reference evidence="1 2" key="1">
    <citation type="journal article" date="2014" name="Int. J. Syst. Evol. Microbiol.">
        <title>Complete genome sequence of Corynebacterium casei LMG S-19264T (=DSM 44701T), isolated from a smear-ripened cheese.</title>
        <authorList>
            <consortium name="US DOE Joint Genome Institute (JGI-PGF)"/>
            <person name="Walter F."/>
            <person name="Albersmeier A."/>
            <person name="Kalinowski J."/>
            <person name="Ruckert C."/>
        </authorList>
    </citation>
    <scope>NUCLEOTIDE SEQUENCE [LARGE SCALE GENOMIC DNA]</scope>
    <source>
        <strain evidence="1 2">IBRC-M 10912</strain>
    </source>
</reference>
<proteinExistence type="predicted"/>
<protein>
    <submittedName>
        <fullName evidence="1">Uncharacterized protein</fullName>
    </submittedName>
</protein>
<evidence type="ECO:0000313" key="1">
    <source>
        <dbReference type="EMBL" id="MFC4248864.1"/>
    </source>
</evidence>
<dbReference type="Proteomes" id="UP001595821">
    <property type="component" value="Unassembled WGS sequence"/>
</dbReference>
<evidence type="ECO:0000313" key="2">
    <source>
        <dbReference type="Proteomes" id="UP001595821"/>
    </source>
</evidence>
<accession>A0ABD5P3K9</accession>
<dbReference type="EMBL" id="JBHSDJ010000128">
    <property type="protein sequence ID" value="MFC4248864.1"/>
    <property type="molecule type" value="Genomic_DNA"/>
</dbReference>
<organism evidence="1 2">
    <name type="scientific">Natribaculum luteum</name>
    <dbReference type="NCBI Taxonomy" id="1586232"/>
    <lineage>
        <taxon>Archaea</taxon>
        <taxon>Methanobacteriati</taxon>
        <taxon>Methanobacteriota</taxon>
        <taxon>Stenosarchaea group</taxon>
        <taxon>Halobacteria</taxon>
        <taxon>Halobacteriales</taxon>
        <taxon>Natrialbaceae</taxon>
        <taxon>Natribaculum</taxon>
    </lineage>
</organism>
<dbReference type="AlphaFoldDB" id="A0ABD5P3K9"/>
<dbReference type="GeneID" id="71854548"/>
<name>A0ABD5P3K9_9EURY</name>